<dbReference type="EMBL" id="JAGVSJ010000001">
    <property type="protein sequence ID" value="MBX8631055.1"/>
    <property type="molecule type" value="Genomic_DNA"/>
</dbReference>
<evidence type="ECO:0000313" key="1">
    <source>
        <dbReference type="EMBL" id="MBX8631055.1"/>
    </source>
</evidence>
<comment type="caution">
    <text evidence="1">The sequence shown here is derived from an EMBL/GenBank/DDBJ whole genome shotgun (WGS) entry which is preliminary data.</text>
</comment>
<protein>
    <submittedName>
        <fullName evidence="1">Uncharacterized protein</fullName>
    </submittedName>
</protein>
<evidence type="ECO:0000313" key="2">
    <source>
        <dbReference type="Proteomes" id="UP000716004"/>
    </source>
</evidence>
<accession>A0A8J7YM12</accession>
<sequence>MRTGTVEKDCVSSSPCIKSGRMEETLVFYLNPAESSAIRESLQSDLKRTGVREVLLFTDGRRRKT</sequence>
<proteinExistence type="predicted"/>
<name>A0A8J7YM12_9ARCH</name>
<dbReference type="AlphaFoldDB" id="A0A8J7YM12"/>
<organism evidence="1 2">
    <name type="scientific">Candidatus Sysuiplasma superficiale</name>
    <dbReference type="NCBI Taxonomy" id="2823368"/>
    <lineage>
        <taxon>Archaea</taxon>
        <taxon>Methanobacteriati</taxon>
        <taxon>Thermoplasmatota</taxon>
        <taxon>Thermoplasmata</taxon>
        <taxon>Candidatus Sysuiplasmatales</taxon>
        <taxon>Candidatus Sysuiplasmataceae</taxon>
        <taxon>Candidatus Sysuiplasma</taxon>
    </lineage>
</organism>
<gene>
    <name evidence="1" type="ORF">J9259_00815</name>
</gene>
<dbReference type="Proteomes" id="UP000716004">
    <property type="component" value="Unassembled WGS sequence"/>
</dbReference>
<reference evidence="1" key="1">
    <citation type="submission" date="2021-04" db="EMBL/GenBank/DDBJ databases">
        <title>Genomic insights into ecological role and evolution of a novel Thermoplasmata order Candidatus Sysuiplasmatales.</title>
        <authorList>
            <person name="Yuan Y."/>
        </authorList>
    </citation>
    <scope>NUCLEOTIDE SEQUENCE</scope>
    <source>
        <strain evidence="1">YP2-bin.285</strain>
    </source>
</reference>